<reference evidence="3" key="2">
    <citation type="submission" date="2020-08" db="EMBL/GenBank/DDBJ databases">
        <title>Plant Genome Project.</title>
        <authorList>
            <person name="Zhang R.-G."/>
        </authorList>
    </citation>
    <scope>NUCLEOTIDE SEQUENCE</scope>
    <source>
        <strain evidence="3">Huo1</strain>
        <tissue evidence="3">Leaf</tissue>
    </source>
</reference>
<dbReference type="InterPro" id="IPR012337">
    <property type="entry name" value="RNaseH-like_sf"/>
</dbReference>
<dbReference type="InterPro" id="IPR052035">
    <property type="entry name" value="ZnF_BED_domain_contain"/>
</dbReference>
<evidence type="ECO:0000259" key="2">
    <source>
        <dbReference type="Pfam" id="PF14372"/>
    </source>
</evidence>
<proteinExistence type="predicted"/>
<evidence type="ECO:0000313" key="4">
    <source>
        <dbReference type="Proteomes" id="UP000298416"/>
    </source>
</evidence>
<sequence>MKAQCKRCGKLIAADSRGCGTNGLKNHTISCLKKNAEVGDGQTILAYSVDGSSRELTTWKFDQKTIRLGLCKMILLDELPFLFVEREGFQYFMRLVCPQFQIPSRQTIRSDCVQLFLGEKQSLVKFFQRRGMGRVSITTDCWTSLNNTSFICVTAHYIGKDWILHKKIINFSKIDSHKGDDIGAAITHMEQNNINILGGKYFHVRCAAHVLNLIVKDGLKEIGISIRRVREAVRWLKSSPQRWGLWEKVLDYLGDKIDSKKKLCMDVPTRWNSTYLMLESAISYAEAFTTFGITNSSFGKDLRERMYDDKPIGPPEEGNWVNVKKMISYLKKFHSFTQILSVTKKPTLHLFFTEMCGIFDLIRQLEMSSEYDVSSMASRMRLKIGKYWLEETESNVKMNKILYMAVVLDPRQKMKHVETCLKLLYGNARGLEMVKEVRDSIRELFVFYSVRYAPRPPSRSSFDANKENSSCEEDTYNMFAMSDDDEDSSNQTEIDIYLTDRRHKVPREEMASFDLLKWWIDEMAPTRQRAMSMVQE</sequence>
<comment type="caution">
    <text evidence="3">The sequence shown here is derived from an EMBL/GenBank/DDBJ whole genome shotgun (WGS) entry which is preliminary data.</text>
</comment>
<evidence type="ECO:0000313" key="3">
    <source>
        <dbReference type="EMBL" id="KAG6428119.1"/>
    </source>
</evidence>
<organism evidence="3">
    <name type="scientific">Salvia splendens</name>
    <name type="common">Scarlet sage</name>
    <dbReference type="NCBI Taxonomy" id="180675"/>
    <lineage>
        <taxon>Eukaryota</taxon>
        <taxon>Viridiplantae</taxon>
        <taxon>Streptophyta</taxon>
        <taxon>Embryophyta</taxon>
        <taxon>Tracheophyta</taxon>
        <taxon>Spermatophyta</taxon>
        <taxon>Magnoliopsida</taxon>
        <taxon>eudicotyledons</taxon>
        <taxon>Gunneridae</taxon>
        <taxon>Pentapetalae</taxon>
        <taxon>asterids</taxon>
        <taxon>lamiids</taxon>
        <taxon>Lamiales</taxon>
        <taxon>Lamiaceae</taxon>
        <taxon>Nepetoideae</taxon>
        <taxon>Mentheae</taxon>
        <taxon>Salviinae</taxon>
        <taxon>Salvia</taxon>
        <taxon>Salvia subgen. Calosphace</taxon>
        <taxon>core Calosphace</taxon>
    </lineage>
</organism>
<dbReference type="AlphaFoldDB" id="A0A8X8YAM2"/>
<dbReference type="PANTHER" id="PTHR46481">
    <property type="entry name" value="ZINC FINGER BED DOMAIN-CONTAINING PROTEIN 4"/>
    <property type="match status" value="1"/>
</dbReference>
<evidence type="ECO:0000256" key="1">
    <source>
        <dbReference type="ARBA" id="ARBA00023125"/>
    </source>
</evidence>
<dbReference type="EMBL" id="PNBA02000004">
    <property type="protein sequence ID" value="KAG6428119.1"/>
    <property type="molecule type" value="Genomic_DNA"/>
</dbReference>
<dbReference type="SUPFAM" id="SSF53098">
    <property type="entry name" value="Ribonuclease H-like"/>
    <property type="match status" value="1"/>
</dbReference>
<gene>
    <name evidence="3" type="ORF">SASPL_112368</name>
</gene>
<accession>A0A8X8YAM2</accession>
<dbReference type="SUPFAM" id="SSF140996">
    <property type="entry name" value="Hermes dimerisation domain"/>
    <property type="match status" value="1"/>
</dbReference>
<feature type="domain" description="hAT-like transposase RNase-H fold" evidence="2">
    <location>
        <begin position="342"/>
        <end position="448"/>
    </location>
</feature>
<name>A0A8X8YAM2_SALSN</name>
<dbReference type="Proteomes" id="UP000298416">
    <property type="component" value="Unassembled WGS sequence"/>
</dbReference>
<dbReference type="GO" id="GO:0003677">
    <property type="term" value="F:DNA binding"/>
    <property type="evidence" value="ECO:0007669"/>
    <property type="project" value="UniProtKB-KW"/>
</dbReference>
<dbReference type="Pfam" id="PF14372">
    <property type="entry name" value="hAT-like_RNase-H"/>
    <property type="match status" value="1"/>
</dbReference>
<dbReference type="InterPro" id="IPR025525">
    <property type="entry name" value="hAT-like_transposase_RNase-H"/>
</dbReference>
<keyword evidence="1" id="KW-0238">DNA-binding</keyword>
<reference evidence="3" key="1">
    <citation type="submission" date="2018-01" db="EMBL/GenBank/DDBJ databases">
        <authorList>
            <person name="Mao J.F."/>
        </authorList>
    </citation>
    <scope>NUCLEOTIDE SEQUENCE</scope>
    <source>
        <strain evidence="3">Huo1</strain>
        <tissue evidence="3">Leaf</tissue>
    </source>
</reference>
<protein>
    <recommendedName>
        <fullName evidence="2">hAT-like transposase RNase-H fold domain-containing protein</fullName>
    </recommendedName>
</protein>
<keyword evidence="4" id="KW-1185">Reference proteome</keyword>
<dbReference type="PANTHER" id="PTHR46481:SF7">
    <property type="entry name" value="ZINC FINGER BED DOMAIN-CONTAINING PROTEIN RICESLEEPER 2-LIKE"/>
    <property type="match status" value="1"/>
</dbReference>